<dbReference type="SUPFAM" id="SSF51735">
    <property type="entry name" value="NAD(P)-binding Rossmann-fold domains"/>
    <property type="match status" value="1"/>
</dbReference>
<proteinExistence type="predicted"/>
<protein>
    <recommendedName>
        <fullName evidence="1">DUF1731 domain-containing protein</fullName>
    </recommendedName>
</protein>
<dbReference type="InterPro" id="IPR013549">
    <property type="entry name" value="DUF1731"/>
</dbReference>
<organism evidence="2">
    <name type="scientific">marine sediment metagenome</name>
    <dbReference type="NCBI Taxonomy" id="412755"/>
    <lineage>
        <taxon>unclassified sequences</taxon>
        <taxon>metagenomes</taxon>
        <taxon>ecological metagenomes</taxon>
    </lineage>
</organism>
<feature type="non-terminal residue" evidence="2">
    <location>
        <position position="1"/>
    </location>
</feature>
<accession>A0A0F8ZX67</accession>
<reference evidence="2" key="1">
    <citation type="journal article" date="2015" name="Nature">
        <title>Complex archaea that bridge the gap between prokaryotes and eukaryotes.</title>
        <authorList>
            <person name="Spang A."/>
            <person name="Saw J.H."/>
            <person name="Jorgensen S.L."/>
            <person name="Zaremba-Niedzwiedzka K."/>
            <person name="Martijn J."/>
            <person name="Lind A.E."/>
            <person name="van Eijk R."/>
            <person name="Schleper C."/>
            <person name="Guy L."/>
            <person name="Ettema T.J."/>
        </authorList>
    </citation>
    <scope>NUCLEOTIDE SEQUENCE</scope>
</reference>
<evidence type="ECO:0000313" key="2">
    <source>
        <dbReference type="EMBL" id="KKK98512.1"/>
    </source>
</evidence>
<dbReference type="PANTHER" id="PTHR11092">
    <property type="entry name" value="SUGAR NUCLEOTIDE EPIMERASE RELATED"/>
    <property type="match status" value="1"/>
</dbReference>
<dbReference type="PANTHER" id="PTHR11092:SF0">
    <property type="entry name" value="EPIMERASE FAMILY PROTEIN SDR39U1"/>
    <property type="match status" value="1"/>
</dbReference>
<dbReference type="EMBL" id="LAZR01045585">
    <property type="protein sequence ID" value="KKK98512.1"/>
    <property type="molecule type" value="Genomic_DNA"/>
</dbReference>
<name>A0A0F8ZX67_9ZZZZ</name>
<evidence type="ECO:0000259" key="1">
    <source>
        <dbReference type="Pfam" id="PF08338"/>
    </source>
</evidence>
<dbReference type="Gene3D" id="3.40.50.720">
    <property type="entry name" value="NAD(P)-binding Rossmann-like Domain"/>
    <property type="match status" value="1"/>
</dbReference>
<dbReference type="Pfam" id="PF08338">
    <property type="entry name" value="DUF1731"/>
    <property type="match status" value="1"/>
</dbReference>
<feature type="domain" description="DUF1731" evidence="1">
    <location>
        <begin position="59"/>
        <end position="105"/>
    </location>
</feature>
<gene>
    <name evidence="2" type="ORF">LCGC14_2641990</name>
</gene>
<dbReference type="AlphaFoldDB" id="A0A0F8ZX67"/>
<sequence>GRQWFPWIHMDDLLSAVMLVMENTNIKGPVNFCSPQPVRNRDLAKTLGRILHRPSFMPAPGLMIRLILGELGSSLLCSQHSVPCVLLKHGFIFKYPDIRDAIQNLVQG</sequence>
<dbReference type="InterPro" id="IPR036291">
    <property type="entry name" value="NAD(P)-bd_dom_sf"/>
</dbReference>
<comment type="caution">
    <text evidence="2">The sequence shown here is derived from an EMBL/GenBank/DDBJ whole genome shotgun (WGS) entry which is preliminary data.</text>
</comment>